<dbReference type="InterPro" id="IPR022209">
    <property type="entry name" value="CWC25"/>
</dbReference>
<evidence type="ECO:0000313" key="9">
    <source>
        <dbReference type="EMBL" id="KAK2725844.1"/>
    </source>
</evidence>
<gene>
    <name evidence="9" type="ORF">QYM36_000349</name>
</gene>
<accession>A0AA88IEK8</accession>
<protein>
    <recommendedName>
        <fullName evidence="11">Pre-mRNA-splicing factor CWC25</fullName>
    </recommendedName>
</protein>
<evidence type="ECO:0000313" key="10">
    <source>
        <dbReference type="Proteomes" id="UP001187531"/>
    </source>
</evidence>
<sequence>ENDEARKAKQLLRELKYYETAENSFCKYPLITIHMQVTWKSATPIDNIFVDGNLLECLEGSGSSKLDWIYQKKTAEGEHEDFLLGKRIDKSFEASKSQSLESRVGFADIPQPTLRATSPAKAEVYNSIHTKEDPLFLIKQREEAARQSLLNHPVRLKQLQKLKMKSLNKESSDEDIDRKLAKKLKKLKKHSPEFIDQLLFKKLRKLKNINIKELLEEAESESGSDEQTEAKSVSKRLEKEEDYKRRRKEREHRRSTSLSPYRRRRSRSPYQKKRVSPGTASPSPPRKEKRFQSRPERAHPGRKDRHGDMESRQNKNDSVNKERDFSRRQEGGKIGLSAEERERRLKEMERDAKQRDIERMNNVAKYREDAAKDDAEAVKEKDPEFLRRELTKAASIGSVESRIKANVANIQRSKTAMEKNFARR</sequence>
<name>A0AA88IEK8_ARTSF</name>
<dbReference type="EMBL" id="JAVRJZ010000002">
    <property type="protein sequence ID" value="KAK2725844.1"/>
    <property type="molecule type" value="Genomic_DNA"/>
</dbReference>
<dbReference type="InterPro" id="IPR051376">
    <property type="entry name" value="CWC25_splicing_factor"/>
</dbReference>
<proteinExistence type="inferred from homology"/>
<evidence type="ECO:0000256" key="8">
    <source>
        <dbReference type="SAM" id="MobiDB-lite"/>
    </source>
</evidence>
<evidence type="ECO:0000256" key="6">
    <source>
        <dbReference type="ARBA" id="ARBA00023187"/>
    </source>
</evidence>
<feature type="region of interest" description="Disordered" evidence="8">
    <location>
        <begin position="217"/>
        <end position="361"/>
    </location>
</feature>
<evidence type="ECO:0000256" key="1">
    <source>
        <dbReference type="ARBA" id="ARBA00004123"/>
    </source>
</evidence>
<evidence type="ECO:0000256" key="4">
    <source>
        <dbReference type="ARBA" id="ARBA00022728"/>
    </source>
</evidence>
<evidence type="ECO:0000256" key="5">
    <source>
        <dbReference type="ARBA" id="ARBA00023054"/>
    </source>
</evidence>
<keyword evidence="4" id="KW-0747">Spliceosome</keyword>
<feature type="compositionally biased region" description="Acidic residues" evidence="8">
    <location>
        <begin position="217"/>
        <end position="227"/>
    </location>
</feature>
<keyword evidence="10" id="KW-1185">Reference proteome</keyword>
<dbReference type="GO" id="GO:0000398">
    <property type="term" value="P:mRNA splicing, via spliceosome"/>
    <property type="evidence" value="ECO:0007669"/>
    <property type="project" value="TreeGrafter"/>
</dbReference>
<evidence type="ECO:0000256" key="2">
    <source>
        <dbReference type="ARBA" id="ARBA00006695"/>
    </source>
</evidence>
<comment type="caution">
    <text evidence="9">The sequence shown here is derived from an EMBL/GenBank/DDBJ whole genome shotgun (WGS) entry which is preliminary data.</text>
</comment>
<dbReference type="PANTHER" id="PTHR16196">
    <property type="entry name" value="CELL CYCLE CONTROL PROTEIN CWF25"/>
    <property type="match status" value="1"/>
</dbReference>
<feature type="compositionally biased region" description="Basic and acidic residues" evidence="8">
    <location>
        <begin position="290"/>
        <end position="331"/>
    </location>
</feature>
<dbReference type="Pfam" id="PF12542">
    <property type="entry name" value="CWC25"/>
    <property type="match status" value="1"/>
</dbReference>
<feature type="compositionally biased region" description="Basic residues" evidence="8">
    <location>
        <begin position="245"/>
        <end position="275"/>
    </location>
</feature>
<keyword evidence="3" id="KW-0507">mRNA processing</keyword>
<keyword evidence="5" id="KW-0175">Coiled coil</keyword>
<evidence type="ECO:0008006" key="11">
    <source>
        <dbReference type="Google" id="ProtNLM"/>
    </source>
</evidence>
<feature type="compositionally biased region" description="Basic and acidic residues" evidence="8">
    <location>
        <begin position="338"/>
        <end position="361"/>
    </location>
</feature>
<dbReference type="Proteomes" id="UP001187531">
    <property type="component" value="Unassembled WGS sequence"/>
</dbReference>
<dbReference type="PANTHER" id="PTHR16196:SF0">
    <property type="entry name" value="PRE-MRNA-SPLICING FACTOR CWC25 HOMOLOG"/>
    <property type="match status" value="1"/>
</dbReference>
<dbReference type="AlphaFoldDB" id="A0AA88IEK8"/>
<comment type="similarity">
    <text evidence="2">Belongs to the CWC25 family.</text>
</comment>
<keyword evidence="6" id="KW-0508">mRNA splicing</keyword>
<feature type="non-terminal residue" evidence="9">
    <location>
        <position position="424"/>
    </location>
</feature>
<organism evidence="9 10">
    <name type="scientific">Artemia franciscana</name>
    <name type="common">Brine shrimp</name>
    <name type="synonym">Artemia sanfranciscana</name>
    <dbReference type="NCBI Taxonomy" id="6661"/>
    <lineage>
        <taxon>Eukaryota</taxon>
        <taxon>Metazoa</taxon>
        <taxon>Ecdysozoa</taxon>
        <taxon>Arthropoda</taxon>
        <taxon>Crustacea</taxon>
        <taxon>Branchiopoda</taxon>
        <taxon>Anostraca</taxon>
        <taxon>Artemiidae</taxon>
        <taxon>Artemia</taxon>
    </lineage>
</organism>
<evidence type="ECO:0000256" key="3">
    <source>
        <dbReference type="ARBA" id="ARBA00022664"/>
    </source>
</evidence>
<dbReference type="GO" id="GO:0005684">
    <property type="term" value="C:U2-type spliceosomal complex"/>
    <property type="evidence" value="ECO:0007669"/>
    <property type="project" value="TreeGrafter"/>
</dbReference>
<keyword evidence="7" id="KW-0539">Nucleus</keyword>
<evidence type="ECO:0000256" key="7">
    <source>
        <dbReference type="ARBA" id="ARBA00023242"/>
    </source>
</evidence>
<feature type="compositionally biased region" description="Basic and acidic residues" evidence="8">
    <location>
        <begin position="235"/>
        <end position="244"/>
    </location>
</feature>
<reference evidence="9" key="1">
    <citation type="submission" date="2023-07" db="EMBL/GenBank/DDBJ databases">
        <title>Chromosome-level genome assembly of Artemia franciscana.</title>
        <authorList>
            <person name="Jo E."/>
        </authorList>
    </citation>
    <scope>NUCLEOTIDE SEQUENCE</scope>
    <source>
        <tissue evidence="9">Whole body</tissue>
    </source>
</reference>
<comment type="subcellular location">
    <subcellularLocation>
        <location evidence="1">Nucleus</location>
    </subcellularLocation>
</comment>